<dbReference type="AlphaFoldDB" id="A0A161X7L1"/>
<dbReference type="CDD" id="cd09117">
    <property type="entry name" value="PLDc_Bfil_DEXD_like"/>
    <property type="match status" value="1"/>
</dbReference>
<dbReference type="SUPFAM" id="SSF56024">
    <property type="entry name" value="Phospholipase D/nuclease"/>
    <property type="match status" value="1"/>
</dbReference>
<dbReference type="InterPro" id="IPR025202">
    <property type="entry name" value="PLD-like_dom"/>
</dbReference>
<feature type="region of interest" description="Disordered" evidence="1">
    <location>
        <begin position="157"/>
        <end position="178"/>
    </location>
</feature>
<sequence length="405" mass="45161">MKINLLNAETLRGTLPRLICSHDEIQVAVAWGYNGELAKLLMEHSAKFRSVIIGLNGFATCPDLVDRLIDTPNAWVAKATTGIFHPKIYLFRSGSRTEAIVGSANFTSGGLQRNYEACLHIEGSGKEDIFEQLQKELCCYDTLKQRVTSTLSDSYRRQHAAARRRQGTRDPILPNDDKSDKGLVSTLARMGWAEFALEVKRDHYHSFKGRLELLSEIQSLFSGVDKFSDLPVSVWKGIAGTLGRGNEDTSVPGNHDWAWFGSMGGNGDFASLILKQDPKLGAALDCIPREDPVSFENYNNYCESFHRAFVEAGSHHVGNVATATRLLAMKRPDMFVCVNGKNKAGLAKALNFAPSTLSIDNYWERVIVPIQSSPWYNAPRPKTEDSELWDYRVAMLDAIYYDDDA</sequence>
<proteinExistence type="predicted"/>
<dbReference type="STRING" id="989403.SAMN05421798_1041"/>
<keyword evidence="3" id="KW-0378">Hydrolase</keyword>
<dbReference type="Gene3D" id="3.30.870.10">
    <property type="entry name" value="Endonuclease Chain A"/>
    <property type="match status" value="1"/>
</dbReference>
<dbReference type="OrthoDB" id="6190762at2"/>
<dbReference type="Proteomes" id="UP000076577">
    <property type="component" value="Unassembled WGS sequence"/>
</dbReference>
<organism evidence="3 4">
    <name type="scientific">Pseudovibrio axinellae</name>
    <dbReference type="NCBI Taxonomy" id="989403"/>
    <lineage>
        <taxon>Bacteria</taxon>
        <taxon>Pseudomonadati</taxon>
        <taxon>Pseudomonadota</taxon>
        <taxon>Alphaproteobacteria</taxon>
        <taxon>Hyphomicrobiales</taxon>
        <taxon>Stappiaceae</taxon>
        <taxon>Pseudovibrio</taxon>
    </lineage>
</organism>
<comment type="caution">
    <text evidence="3">The sequence shown here is derived from an EMBL/GenBank/DDBJ whole genome shotgun (WGS) entry which is preliminary data.</text>
</comment>
<feature type="domain" description="Phospholipase D-like" evidence="2">
    <location>
        <begin position="80"/>
        <end position="136"/>
    </location>
</feature>
<reference evidence="3 4" key="1">
    <citation type="journal article" date="2016" name="Front. Microbiol.">
        <title>Comparative Genomic Analysis Reveals a Diverse Repertoire of Genes Involved in Prokaryote-Eukaryote Interactions within the Pseudovibrio Genus.</title>
        <authorList>
            <person name="Romano S."/>
            <person name="Fernandez-Guerra A."/>
            <person name="Reen F.J."/>
            <person name="Glockner F.O."/>
            <person name="Crowley S.P."/>
            <person name="O'Sullivan O."/>
            <person name="Cotter P.D."/>
            <person name="Adams C."/>
            <person name="Dobson A.D."/>
            <person name="O'Gara F."/>
        </authorList>
    </citation>
    <scope>NUCLEOTIDE SEQUENCE [LARGE SCALE GENOMIC DNA]</scope>
    <source>
        <strain evidence="3 4">Ad2</strain>
    </source>
</reference>
<dbReference type="RefSeq" id="WP_161941264.1">
    <property type="nucleotide sequence ID" value="NZ_FOFM01000004.1"/>
</dbReference>
<dbReference type="EMBL" id="LMCB01000161">
    <property type="protein sequence ID" value="KZL04624.1"/>
    <property type="molecule type" value="Genomic_DNA"/>
</dbReference>
<gene>
    <name evidence="3" type="ORF">PsAD2_04708</name>
</gene>
<keyword evidence="3" id="KW-0540">Nuclease</keyword>
<dbReference type="PATRIC" id="fig|989403.3.peg.5149"/>
<evidence type="ECO:0000259" key="2">
    <source>
        <dbReference type="Pfam" id="PF13091"/>
    </source>
</evidence>
<accession>A0A161X7L1</accession>
<name>A0A161X7L1_9HYPH</name>
<evidence type="ECO:0000313" key="4">
    <source>
        <dbReference type="Proteomes" id="UP000076577"/>
    </source>
</evidence>
<keyword evidence="4" id="KW-1185">Reference proteome</keyword>
<feature type="compositionally biased region" description="Basic residues" evidence="1">
    <location>
        <begin position="157"/>
        <end position="166"/>
    </location>
</feature>
<dbReference type="GO" id="GO:0004519">
    <property type="term" value="F:endonuclease activity"/>
    <property type="evidence" value="ECO:0007669"/>
    <property type="project" value="UniProtKB-KW"/>
</dbReference>
<protein>
    <submittedName>
        <fullName evidence="3">NgoFVII restriction endonuclease</fullName>
    </submittedName>
</protein>
<evidence type="ECO:0000313" key="3">
    <source>
        <dbReference type="EMBL" id="KZL04624.1"/>
    </source>
</evidence>
<dbReference type="Pfam" id="PF13091">
    <property type="entry name" value="PLDc_2"/>
    <property type="match status" value="1"/>
</dbReference>
<evidence type="ECO:0000256" key="1">
    <source>
        <dbReference type="SAM" id="MobiDB-lite"/>
    </source>
</evidence>
<keyword evidence="3" id="KW-0255">Endonuclease</keyword>